<dbReference type="PANTHER" id="PTHR21522">
    <property type="entry name" value="PROTON CHANNEL OTOP"/>
    <property type="match status" value="1"/>
</dbReference>
<feature type="transmembrane region" description="Helical" evidence="11">
    <location>
        <begin position="31"/>
        <end position="56"/>
    </location>
</feature>
<reference evidence="12" key="1">
    <citation type="journal article" date="2018" name="PLoS Negl. Trop. Dis.">
        <title>An insight into the salivary gland and fat body transcriptome of Panstrongylus lignarius (Hemiptera: Heteroptera), the main vector of Chagas disease in Peru.</title>
        <authorList>
            <person name="Nevoa J.C."/>
            <person name="Mendes M.T."/>
            <person name="da Silva M.V."/>
            <person name="Soares S.C."/>
            <person name="Oliveira C.J.F."/>
            <person name="Ribeiro J.M.C."/>
        </authorList>
    </citation>
    <scope>NUCLEOTIDE SEQUENCE</scope>
</reference>
<dbReference type="PANTHER" id="PTHR21522:SF62">
    <property type="entry name" value="OTOPETRIN-LIKE A, ISOFORM C"/>
    <property type="match status" value="1"/>
</dbReference>
<evidence type="ECO:0000256" key="3">
    <source>
        <dbReference type="ARBA" id="ARBA00022448"/>
    </source>
</evidence>
<organism evidence="12">
    <name type="scientific">Panstrongylus lignarius</name>
    <dbReference type="NCBI Taxonomy" id="156445"/>
    <lineage>
        <taxon>Eukaryota</taxon>
        <taxon>Metazoa</taxon>
        <taxon>Ecdysozoa</taxon>
        <taxon>Arthropoda</taxon>
        <taxon>Hexapoda</taxon>
        <taxon>Insecta</taxon>
        <taxon>Pterygota</taxon>
        <taxon>Neoptera</taxon>
        <taxon>Paraneoptera</taxon>
        <taxon>Hemiptera</taxon>
        <taxon>Heteroptera</taxon>
        <taxon>Panheteroptera</taxon>
        <taxon>Cimicomorpha</taxon>
        <taxon>Reduviidae</taxon>
        <taxon>Triatominae</taxon>
        <taxon>Panstrongylus</taxon>
    </lineage>
</organism>
<keyword evidence="6" id="KW-0375">Hydrogen ion transport</keyword>
<feature type="transmembrane region" description="Helical" evidence="11">
    <location>
        <begin position="133"/>
        <end position="154"/>
    </location>
</feature>
<dbReference type="InterPro" id="IPR004878">
    <property type="entry name" value="Otopetrin"/>
</dbReference>
<accession>A0A224XZ12</accession>
<keyword evidence="4" id="KW-1003">Cell membrane</keyword>
<feature type="transmembrane region" description="Helical" evidence="11">
    <location>
        <begin position="104"/>
        <end position="121"/>
    </location>
</feature>
<keyword evidence="10" id="KW-0407">Ion channel</keyword>
<proteinExistence type="inferred from homology"/>
<evidence type="ECO:0000256" key="4">
    <source>
        <dbReference type="ARBA" id="ARBA00022475"/>
    </source>
</evidence>
<keyword evidence="9 11" id="KW-0472">Membrane</keyword>
<feature type="transmembrane region" description="Helical" evidence="11">
    <location>
        <begin position="62"/>
        <end position="83"/>
    </location>
</feature>
<name>A0A224XZ12_9HEMI</name>
<evidence type="ECO:0000256" key="6">
    <source>
        <dbReference type="ARBA" id="ARBA00022781"/>
    </source>
</evidence>
<sequence>MALSIVAIVIGFIRVQGLKFRSDEQSDLNDILLRVSAFGLFVYAVFSVIAGSLTALVSEPNLLVMITGILSIFQVVLQLLFISDVSRRRVHLPEHDRSKPGRQVVTFLLIANVTMWIIYTFETQKVVANPVQLDFYGFLAWSMVQRITLPLCIFHRFHSAVTLAEIWKTSYKPRID</sequence>
<evidence type="ECO:0000256" key="7">
    <source>
        <dbReference type="ARBA" id="ARBA00022989"/>
    </source>
</evidence>
<keyword evidence="3" id="KW-0813">Transport</keyword>
<evidence type="ECO:0000256" key="8">
    <source>
        <dbReference type="ARBA" id="ARBA00023065"/>
    </source>
</evidence>
<keyword evidence="5 11" id="KW-0812">Transmembrane</keyword>
<dbReference type="Pfam" id="PF03189">
    <property type="entry name" value="Otopetrin"/>
    <property type="match status" value="1"/>
</dbReference>
<evidence type="ECO:0000256" key="10">
    <source>
        <dbReference type="ARBA" id="ARBA00023303"/>
    </source>
</evidence>
<evidence type="ECO:0000256" key="11">
    <source>
        <dbReference type="SAM" id="Phobius"/>
    </source>
</evidence>
<comment type="subcellular location">
    <subcellularLocation>
        <location evidence="1">Cell membrane</location>
        <topology evidence="1">Multi-pass membrane protein</topology>
    </subcellularLocation>
</comment>
<keyword evidence="7 11" id="KW-1133">Transmembrane helix</keyword>
<evidence type="ECO:0000256" key="9">
    <source>
        <dbReference type="ARBA" id="ARBA00023136"/>
    </source>
</evidence>
<evidence type="ECO:0000256" key="2">
    <source>
        <dbReference type="ARBA" id="ARBA00006513"/>
    </source>
</evidence>
<comment type="similarity">
    <text evidence="2">Belongs to the otopetrin family.</text>
</comment>
<dbReference type="EMBL" id="GFTR01002933">
    <property type="protein sequence ID" value="JAW13493.1"/>
    <property type="molecule type" value="Transcribed_RNA"/>
</dbReference>
<keyword evidence="8" id="KW-0406">Ion transport</keyword>
<dbReference type="GO" id="GO:0015252">
    <property type="term" value="F:proton channel activity"/>
    <property type="evidence" value="ECO:0007669"/>
    <property type="project" value="InterPro"/>
</dbReference>
<dbReference type="AlphaFoldDB" id="A0A224XZ12"/>
<evidence type="ECO:0000256" key="5">
    <source>
        <dbReference type="ARBA" id="ARBA00022692"/>
    </source>
</evidence>
<evidence type="ECO:0000256" key="1">
    <source>
        <dbReference type="ARBA" id="ARBA00004651"/>
    </source>
</evidence>
<evidence type="ECO:0000313" key="12">
    <source>
        <dbReference type="EMBL" id="JAW13493.1"/>
    </source>
</evidence>
<dbReference type="GO" id="GO:0005886">
    <property type="term" value="C:plasma membrane"/>
    <property type="evidence" value="ECO:0007669"/>
    <property type="project" value="UniProtKB-SubCell"/>
</dbReference>
<protein>
    <submittedName>
        <fullName evidence="12">Putative conserved plasma membrane protein</fullName>
    </submittedName>
</protein>